<dbReference type="Proteomes" id="UP000030765">
    <property type="component" value="Unassembled WGS sequence"/>
</dbReference>
<dbReference type="EnsemblMetazoa" id="ASIC010689-RA">
    <property type="protein sequence ID" value="ASIC010689-PA"/>
    <property type="gene ID" value="ASIC010689"/>
</dbReference>
<keyword evidence="9" id="KW-0472">Membrane</keyword>
<evidence type="ECO:0000256" key="9">
    <source>
        <dbReference type="ARBA" id="ARBA00023136"/>
    </source>
</evidence>
<evidence type="ECO:0000256" key="7">
    <source>
        <dbReference type="ARBA" id="ARBA00022989"/>
    </source>
</evidence>
<protein>
    <submittedName>
        <fullName evidence="12 13">Cytochrome c oxidase, subunit VIA, putative</fullName>
    </submittedName>
</protein>
<evidence type="ECO:0000256" key="6">
    <source>
        <dbReference type="ARBA" id="ARBA00022946"/>
    </source>
</evidence>
<proteinExistence type="inferred from homology"/>
<gene>
    <name evidence="12" type="ORF">ZHAS_00010689</name>
</gene>
<dbReference type="VEuPathDB" id="VectorBase:ASIS017512"/>
<dbReference type="VEuPathDB" id="VectorBase:ASIC010689"/>
<evidence type="ECO:0000256" key="1">
    <source>
        <dbReference type="ARBA" id="ARBA00004434"/>
    </source>
</evidence>
<dbReference type="GO" id="GO:0006123">
    <property type="term" value="P:mitochondrial electron transport, cytochrome c to oxygen"/>
    <property type="evidence" value="ECO:0007669"/>
    <property type="project" value="TreeGrafter"/>
</dbReference>
<keyword evidence="6" id="KW-0809">Transit peptide</keyword>
<keyword evidence="14" id="KW-1185">Reference proteome</keyword>
<evidence type="ECO:0000256" key="3">
    <source>
        <dbReference type="ARBA" id="ARBA00005553"/>
    </source>
</evidence>
<reference evidence="12 14" key="1">
    <citation type="journal article" date="2014" name="BMC Genomics">
        <title>Genome sequence of Anopheles sinensis provides insight into genetics basis of mosquito competence for malaria parasites.</title>
        <authorList>
            <person name="Zhou D."/>
            <person name="Zhang D."/>
            <person name="Ding G."/>
            <person name="Shi L."/>
            <person name="Hou Q."/>
            <person name="Ye Y."/>
            <person name="Xu Y."/>
            <person name="Zhou H."/>
            <person name="Xiong C."/>
            <person name="Li S."/>
            <person name="Yu J."/>
            <person name="Hong S."/>
            <person name="Yu X."/>
            <person name="Zou P."/>
            <person name="Chen C."/>
            <person name="Chang X."/>
            <person name="Wang W."/>
            <person name="Lv Y."/>
            <person name="Sun Y."/>
            <person name="Ma L."/>
            <person name="Shen B."/>
            <person name="Zhu C."/>
        </authorList>
    </citation>
    <scope>NUCLEOTIDE SEQUENCE [LARGE SCALE GENOMIC DNA]</scope>
</reference>
<comment type="pathway">
    <text evidence="2">Energy metabolism; oxidative phosphorylation.</text>
</comment>
<organism evidence="12">
    <name type="scientific">Anopheles sinensis</name>
    <name type="common">Mosquito</name>
    <dbReference type="NCBI Taxonomy" id="74873"/>
    <lineage>
        <taxon>Eukaryota</taxon>
        <taxon>Metazoa</taxon>
        <taxon>Ecdysozoa</taxon>
        <taxon>Arthropoda</taxon>
        <taxon>Hexapoda</taxon>
        <taxon>Insecta</taxon>
        <taxon>Pterygota</taxon>
        <taxon>Neoptera</taxon>
        <taxon>Endopterygota</taxon>
        <taxon>Diptera</taxon>
        <taxon>Nematocera</taxon>
        <taxon>Culicoidea</taxon>
        <taxon>Culicidae</taxon>
        <taxon>Anophelinae</taxon>
        <taxon>Anopheles</taxon>
    </lineage>
</organism>
<comment type="similarity">
    <text evidence="3 10">Belongs to the cytochrome c oxidase subunit 6A family.</text>
</comment>
<dbReference type="InterPro" id="IPR001349">
    <property type="entry name" value="Cyt_c_oxidase_su6a"/>
</dbReference>
<dbReference type="OMA" id="EPFAKYE"/>
<dbReference type="PANTHER" id="PTHR11504:SF0">
    <property type="entry name" value="CYTOCHROME C OXIDASE SUBUNIT"/>
    <property type="match status" value="1"/>
</dbReference>
<dbReference type="InterPro" id="IPR036418">
    <property type="entry name" value="Cyt_c_oxidase_su6a_sf"/>
</dbReference>
<evidence type="ECO:0000256" key="11">
    <source>
        <dbReference type="SAM" id="SignalP"/>
    </source>
</evidence>
<keyword evidence="11" id="KW-0732">Signal</keyword>
<comment type="subcellular location">
    <subcellularLocation>
        <location evidence="1">Mitochondrion inner membrane</location>
        <topology evidence="1">Single-pass membrane protein</topology>
    </subcellularLocation>
</comment>
<keyword evidence="4" id="KW-0812">Transmembrane</keyword>
<dbReference type="Gene3D" id="4.10.95.10">
    <property type="entry name" value="Cytochrome c oxidase, subunit VIa"/>
    <property type="match status" value="1"/>
</dbReference>
<reference evidence="13" key="2">
    <citation type="submission" date="2020-05" db="UniProtKB">
        <authorList>
            <consortium name="EnsemblMetazoa"/>
        </authorList>
    </citation>
    <scope>IDENTIFICATION</scope>
</reference>
<evidence type="ECO:0000256" key="2">
    <source>
        <dbReference type="ARBA" id="ARBA00004673"/>
    </source>
</evidence>
<evidence type="ECO:0000313" key="13">
    <source>
        <dbReference type="EnsemblMetazoa" id="ASIC010689-PA"/>
    </source>
</evidence>
<keyword evidence="8" id="KW-0496">Mitochondrion</keyword>
<evidence type="ECO:0000256" key="4">
    <source>
        <dbReference type="ARBA" id="ARBA00022692"/>
    </source>
</evidence>
<name>A0A084VYH3_ANOSI</name>
<dbReference type="OrthoDB" id="5947505at2759"/>
<dbReference type="GO" id="GO:0030234">
    <property type="term" value="F:enzyme regulator activity"/>
    <property type="evidence" value="ECO:0007669"/>
    <property type="project" value="TreeGrafter"/>
</dbReference>
<dbReference type="PANTHER" id="PTHR11504">
    <property type="entry name" value="CYTOCHROME C OXIDASE POLYPEPTIDE VIA"/>
    <property type="match status" value="1"/>
</dbReference>
<dbReference type="PIRSF" id="PIRSF000277">
    <property type="entry name" value="COX6A1"/>
    <property type="match status" value="1"/>
</dbReference>
<feature type="signal peptide" evidence="11">
    <location>
        <begin position="1"/>
        <end position="19"/>
    </location>
</feature>
<dbReference type="GO" id="GO:0005743">
    <property type="term" value="C:mitochondrial inner membrane"/>
    <property type="evidence" value="ECO:0007669"/>
    <property type="project" value="UniProtKB-SubCell"/>
</dbReference>
<evidence type="ECO:0000313" key="14">
    <source>
        <dbReference type="Proteomes" id="UP000030765"/>
    </source>
</evidence>
<keyword evidence="5" id="KW-0999">Mitochondrion inner membrane</keyword>
<accession>A0A084VYH3</accession>
<dbReference type="AlphaFoldDB" id="A0A084VYH3"/>
<feature type="chain" id="PRO_5010759928" evidence="11">
    <location>
        <begin position="20"/>
        <end position="70"/>
    </location>
</feature>
<dbReference type="EMBL" id="ATLV01018366">
    <property type="status" value="NOT_ANNOTATED_CDS"/>
    <property type="molecule type" value="Genomic_DNA"/>
</dbReference>
<dbReference type="FunFam" id="4.10.95.10:FF:000001">
    <property type="entry name" value="Cytochrome c oxidase subunit 6A, mitochondrial"/>
    <property type="match status" value="1"/>
</dbReference>
<evidence type="ECO:0000256" key="8">
    <source>
        <dbReference type="ARBA" id="ARBA00023128"/>
    </source>
</evidence>
<dbReference type="SUPFAM" id="SSF81411">
    <property type="entry name" value="Mitochondrial cytochrome c oxidase subunit VIa"/>
    <property type="match status" value="1"/>
</dbReference>
<dbReference type="STRING" id="74873.A0A084VYH3"/>
<evidence type="ECO:0000256" key="10">
    <source>
        <dbReference type="RuleBase" id="RU004396"/>
    </source>
</evidence>
<keyword evidence="7" id="KW-1133">Transmembrane helix</keyword>
<evidence type="ECO:0000313" key="12">
    <source>
        <dbReference type="EMBL" id="KFB43017.1"/>
    </source>
</evidence>
<evidence type="ECO:0000256" key="5">
    <source>
        <dbReference type="ARBA" id="ARBA00022792"/>
    </source>
</evidence>
<sequence>MTFFLALPAVGLCLLNVYLDHMEHHGRRPRPEFVPYEHLRIRNKRFPWGDGNRTLFHNPEVNALPSGYEK</sequence>
<dbReference type="Pfam" id="PF02046">
    <property type="entry name" value="COX6A"/>
    <property type="match status" value="1"/>
</dbReference>
<dbReference type="EMBL" id="KE525231">
    <property type="protein sequence ID" value="KFB43017.1"/>
    <property type="molecule type" value="Genomic_DNA"/>
</dbReference>